<dbReference type="PANTHER" id="PTHR30203">
    <property type="entry name" value="OUTER MEMBRANE CATION EFFLUX PROTEIN"/>
    <property type="match status" value="1"/>
</dbReference>
<dbReference type="Proteomes" id="UP000317429">
    <property type="component" value="Chromosome"/>
</dbReference>
<dbReference type="KEGG" id="pnd:Pla175_29370"/>
<dbReference type="EMBL" id="CP036291">
    <property type="protein sequence ID" value="QDU89545.1"/>
    <property type="molecule type" value="Genomic_DNA"/>
</dbReference>
<dbReference type="InterPro" id="IPR003423">
    <property type="entry name" value="OMP_efflux"/>
</dbReference>
<dbReference type="SUPFAM" id="SSF56954">
    <property type="entry name" value="Outer membrane efflux proteins (OEP)"/>
    <property type="match status" value="1"/>
</dbReference>
<dbReference type="Pfam" id="PF02321">
    <property type="entry name" value="OEP"/>
    <property type="match status" value="2"/>
</dbReference>
<dbReference type="AlphaFoldDB" id="A0A518DDJ0"/>
<evidence type="ECO:0000256" key="1">
    <source>
        <dbReference type="ARBA" id="ARBA00007613"/>
    </source>
</evidence>
<dbReference type="PANTHER" id="PTHR30203:SF24">
    <property type="entry name" value="BLR4935 PROTEIN"/>
    <property type="match status" value="1"/>
</dbReference>
<evidence type="ECO:0000313" key="3">
    <source>
        <dbReference type="EMBL" id="QDU89545.1"/>
    </source>
</evidence>
<feature type="chain" id="PRO_5021997796" evidence="2">
    <location>
        <begin position="23"/>
        <end position="478"/>
    </location>
</feature>
<organism evidence="3 4">
    <name type="scientific">Pirellulimonas nuda</name>
    <dbReference type="NCBI Taxonomy" id="2528009"/>
    <lineage>
        <taxon>Bacteria</taxon>
        <taxon>Pseudomonadati</taxon>
        <taxon>Planctomycetota</taxon>
        <taxon>Planctomycetia</taxon>
        <taxon>Pirellulales</taxon>
        <taxon>Lacipirellulaceae</taxon>
        <taxon>Pirellulimonas</taxon>
    </lineage>
</organism>
<evidence type="ECO:0000256" key="2">
    <source>
        <dbReference type="SAM" id="SignalP"/>
    </source>
</evidence>
<keyword evidence="4" id="KW-1185">Reference proteome</keyword>
<name>A0A518DDJ0_9BACT</name>
<proteinExistence type="inferred from homology"/>
<dbReference type="GO" id="GO:0015562">
    <property type="term" value="F:efflux transmembrane transporter activity"/>
    <property type="evidence" value="ECO:0007669"/>
    <property type="project" value="InterPro"/>
</dbReference>
<sequence precursor="true">MPVQRMTKLIAAALLLAAPAFAAAQQLLRLPPAALMPKGGGHEYTRPPAIPAPLNDIAGLDYPEPSIATSAYALDSLLSLAASNNPTLVQARLHISGELAKALQAGLYPNPMLSYEADQIFVKNDRVANTPGEFQGAIAQQRIVTAGKLRLSREKYQRRAHVAEHLAVTQQFRVCNDIRIHFYQALAAQATLAIRRELQKTAEDSALTSQESYNMGQARRPEVRRTNVALQRTRLDVLSAENAYQEHFRRLAALVGAPLPGGAVVGELMPECPVLTYEEALQRLIAESPELAAARAKLSVDQATVSRELVQWVPDLVVKGGAGYNFESQEAVAAAGLQIEVPLYDRNQGTVQQARSDYARQRREIDRVELELRDRLATTYQQYVTSLQHAFEYERLILPELKAAYAELLQSYKENRVDWPEVLMAQHDYFDARLTQVDNLMHARTQEVLIYGFLLHDGLRAAQGIAPPGHIDAVPKPR</sequence>
<accession>A0A518DDJ0</accession>
<comment type="similarity">
    <text evidence="1">Belongs to the outer membrane factor (OMF) (TC 1.B.17) family.</text>
</comment>
<gene>
    <name evidence="3" type="primary">czcC_2</name>
    <name evidence="3" type="ORF">Pla175_29370</name>
</gene>
<dbReference type="Gene3D" id="1.20.1600.10">
    <property type="entry name" value="Outer membrane efflux proteins (OEP)"/>
    <property type="match status" value="1"/>
</dbReference>
<keyword evidence="2" id="KW-0732">Signal</keyword>
<evidence type="ECO:0000313" key="4">
    <source>
        <dbReference type="Proteomes" id="UP000317429"/>
    </source>
</evidence>
<protein>
    <submittedName>
        <fullName evidence="3">Cobalt-zinc-cadmium resistance protein CzcC</fullName>
    </submittedName>
</protein>
<reference evidence="3 4" key="1">
    <citation type="submission" date="2019-02" db="EMBL/GenBank/DDBJ databases">
        <title>Deep-cultivation of Planctomycetes and their phenomic and genomic characterization uncovers novel biology.</title>
        <authorList>
            <person name="Wiegand S."/>
            <person name="Jogler M."/>
            <person name="Boedeker C."/>
            <person name="Pinto D."/>
            <person name="Vollmers J."/>
            <person name="Rivas-Marin E."/>
            <person name="Kohn T."/>
            <person name="Peeters S.H."/>
            <person name="Heuer A."/>
            <person name="Rast P."/>
            <person name="Oberbeckmann S."/>
            <person name="Bunk B."/>
            <person name="Jeske O."/>
            <person name="Meyerdierks A."/>
            <person name="Storesund J.E."/>
            <person name="Kallscheuer N."/>
            <person name="Luecker S."/>
            <person name="Lage O.M."/>
            <person name="Pohl T."/>
            <person name="Merkel B.J."/>
            <person name="Hornburger P."/>
            <person name="Mueller R.-W."/>
            <person name="Bruemmer F."/>
            <person name="Labrenz M."/>
            <person name="Spormann A.M."/>
            <person name="Op den Camp H."/>
            <person name="Overmann J."/>
            <person name="Amann R."/>
            <person name="Jetten M.S.M."/>
            <person name="Mascher T."/>
            <person name="Medema M.H."/>
            <person name="Devos D.P."/>
            <person name="Kaster A.-K."/>
            <person name="Ovreas L."/>
            <person name="Rohde M."/>
            <person name="Galperin M.Y."/>
            <person name="Jogler C."/>
        </authorList>
    </citation>
    <scope>NUCLEOTIDE SEQUENCE [LARGE SCALE GENOMIC DNA]</scope>
    <source>
        <strain evidence="3 4">Pla175</strain>
    </source>
</reference>
<feature type="signal peptide" evidence="2">
    <location>
        <begin position="1"/>
        <end position="22"/>
    </location>
</feature>
<dbReference type="InterPro" id="IPR010131">
    <property type="entry name" value="MdtP/NodT-like"/>
</dbReference>